<dbReference type="AlphaFoldDB" id="A0A382F8X0"/>
<gene>
    <name evidence="1" type="ORF">METZ01_LOCUS211628</name>
</gene>
<feature type="non-terminal residue" evidence="1">
    <location>
        <position position="71"/>
    </location>
</feature>
<name>A0A382F8X0_9ZZZZ</name>
<evidence type="ECO:0000313" key="1">
    <source>
        <dbReference type="EMBL" id="SVB58774.1"/>
    </source>
</evidence>
<organism evidence="1">
    <name type="scientific">marine metagenome</name>
    <dbReference type="NCBI Taxonomy" id="408172"/>
    <lineage>
        <taxon>unclassified sequences</taxon>
        <taxon>metagenomes</taxon>
        <taxon>ecological metagenomes</taxon>
    </lineage>
</organism>
<dbReference type="EMBL" id="UINC01048346">
    <property type="protein sequence ID" value="SVB58774.1"/>
    <property type="molecule type" value="Genomic_DNA"/>
</dbReference>
<accession>A0A382F8X0</accession>
<proteinExistence type="predicted"/>
<reference evidence="1" key="1">
    <citation type="submission" date="2018-05" db="EMBL/GenBank/DDBJ databases">
        <authorList>
            <person name="Lanie J.A."/>
            <person name="Ng W.-L."/>
            <person name="Kazmierczak K.M."/>
            <person name="Andrzejewski T.M."/>
            <person name="Davidsen T.M."/>
            <person name="Wayne K.J."/>
            <person name="Tettelin H."/>
            <person name="Glass J.I."/>
            <person name="Rusch D."/>
            <person name="Podicherti R."/>
            <person name="Tsui H.-C.T."/>
            <person name="Winkler M.E."/>
        </authorList>
    </citation>
    <scope>NUCLEOTIDE SEQUENCE</scope>
</reference>
<feature type="non-terminal residue" evidence="1">
    <location>
        <position position="1"/>
    </location>
</feature>
<protein>
    <submittedName>
        <fullName evidence="1">Uncharacterized protein</fullName>
    </submittedName>
</protein>
<sequence length="71" mass="7719">WSDADPRCVPERHNGRAAVDRALFVSAVFGDGGQGVQRSGVSSDAESCRTDYRWAGEYPGALCRPHRNQAV</sequence>